<gene>
    <name evidence="2" type="ORF">A8709_11040</name>
</gene>
<dbReference type="EMBL" id="LYPC01000016">
    <property type="protein sequence ID" value="OCT14710.1"/>
    <property type="molecule type" value="Genomic_DNA"/>
</dbReference>
<evidence type="ECO:0000313" key="3">
    <source>
        <dbReference type="Proteomes" id="UP000093309"/>
    </source>
</evidence>
<name>A0A1C1A2F1_9BACL</name>
<dbReference type="InterPro" id="IPR000602">
    <property type="entry name" value="Glyco_hydro_38_N"/>
</dbReference>
<sequence length="697" mass="79063">MNASIKTVHIVFKTHLDIGFTDLAQNVIDQYSQSFIPKAIELAQRMSEESGHERFIWTTGSWLIRHYLDHAAPTDVTRMEEAIRKGHIVWHGLPFTTHTELMDKPLFEFGLSIGKRLDETYGKSTIASKMTDVPGHTIGIVPLLAGAGIRYLHLGTNPASKAPDVPSAFVWRAKDGSEIIVNYHDSYGSAMEIPGFDDALYFAHTLDNVGPPSREDIHALYCSLGEQYPGAVIEASTMDAFAAKLWAWKDSLPVVTEEIGDSWIYGAASDPSKIAAYREMLRLRDRWVSEGRLVPGSDEYENYCLALLLVPEHTWGMEIKKFMPDFVNYAKSDFAAARERDVIGDNLFPLTYEYTSRWSSGHKEKTGKSFFSYSEVERSWEEQRQYIQSALASLSADKRREAHIALQAHLPVRASLSDYSPIAIGSSYRLGQFDVTFAPDGSICSLKDSHNRTWADDHFRIGGYTYQTFGLSDYQRWYKQYHTYWERNADWVTGDFGKPAFEFAKPTPANRTFAPHVEAITVQHANDADFVVARLRMPAEACDIQGAPRELELSYRFDRDQAVVEISLAWFNKDAHRLPEASWFSIAPIVNNANLWRMDKVGSHLSPLEVVKDGNRSMHAIESKLTYYGAEGTASIETLDAPVVSIGKPRLLQFDNTFADMNGGFHFNLHNNVWGTNFRMWYEEDSRFRFRLVLDSN</sequence>
<comment type="caution">
    <text evidence="2">The sequence shown here is derived from an EMBL/GenBank/DDBJ whole genome shotgun (WGS) entry which is preliminary data.</text>
</comment>
<dbReference type="InterPro" id="IPR011330">
    <property type="entry name" value="Glyco_hydro/deAcase_b/a-brl"/>
</dbReference>
<organism evidence="2 3">
    <name type="scientific">Paenibacillus pectinilyticus</name>
    <dbReference type="NCBI Taxonomy" id="512399"/>
    <lineage>
        <taxon>Bacteria</taxon>
        <taxon>Bacillati</taxon>
        <taxon>Bacillota</taxon>
        <taxon>Bacilli</taxon>
        <taxon>Bacillales</taxon>
        <taxon>Paenibacillaceae</taxon>
        <taxon>Paenibacillus</taxon>
    </lineage>
</organism>
<dbReference type="AlphaFoldDB" id="A0A1C1A2F1"/>
<evidence type="ECO:0000313" key="2">
    <source>
        <dbReference type="EMBL" id="OCT14710.1"/>
    </source>
</evidence>
<dbReference type="OrthoDB" id="237949at2"/>
<evidence type="ECO:0000259" key="1">
    <source>
        <dbReference type="Pfam" id="PF01074"/>
    </source>
</evidence>
<keyword evidence="2" id="KW-0378">Hydrolase</keyword>
<dbReference type="GO" id="GO:0004559">
    <property type="term" value="F:alpha-mannosidase activity"/>
    <property type="evidence" value="ECO:0007669"/>
    <property type="project" value="InterPro"/>
</dbReference>
<reference evidence="3" key="1">
    <citation type="submission" date="2016-05" db="EMBL/GenBank/DDBJ databases">
        <title>Paenibacillus oryzae. sp. nov., isolated from the rice root.</title>
        <authorList>
            <person name="Zhang J."/>
            <person name="Zhang X."/>
        </authorList>
    </citation>
    <scope>NUCLEOTIDE SEQUENCE [LARGE SCALE GENOMIC DNA]</scope>
    <source>
        <strain evidence="3">KCTC13222</strain>
    </source>
</reference>
<dbReference type="STRING" id="512399.A8709_11040"/>
<dbReference type="InterPro" id="IPR032482">
    <property type="entry name" value="DUF5054"/>
</dbReference>
<dbReference type="Gene3D" id="3.20.110.10">
    <property type="entry name" value="Glycoside hydrolase 38, N terminal domain"/>
    <property type="match status" value="1"/>
</dbReference>
<feature type="domain" description="Glycoside hydrolase family 38 N-terminal" evidence="1">
    <location>
        <begin position="7"/>
        <end position="189"/>
    </location>
</feature>
<dbReference type="SUPFAM" id="SSF88713">
    <property type="entry name" value="Glycoside hydrolase/deacetylase"/>
    <property type="match status" value="1"/>
</dbReference>
<protein>
    <submittedName>
        <fullName evidence="2">Glycoside hydrolase</fullName>
    </submittedName>
</protein>
<dbReference type="GO" id="GO:0006013">
    <property type="term" value="P:mannose metabolic process"/>
    <property type="evidence" value="ECO:0007669"/>
    <property type="project" value="InterPro"/>
</dbReference>
<dbReference type="InterPro" id="IPR027291">
    <property type="entry name" value="Glyco_hydro_38_N_sf"/>
</dbReference>
<proteinExistence type="predicted"/>
<dbReference type="CDD" id="cd10791">
    <property type="entry name" value="GH38N_AMII_like_1"/>
    <property type="match status" value="1"/>
</dbReference>
<dbReference type="Proteomes" id="UP000093309">
    <property type="component" value="Unassembled WGS sequence"/>
</dbReference>
<dbReference type="Pfam" id="PF16477">
    <property type="entry name" value="DUF5054"/>
    <property type="match status" value="1"/>
</dbReference>
<dbReference type="Pfam" id="PF01074">
    <property type="entry name" value="Glyco_hydro_38N"/>
    <property type="match status" value="1"/>
</dbReference>
<keyword evidence="3" id="KW-1185">Reference proteome</keyword>
<accession>A0A1C1A2F1</accession>